<protein>
    <submittedName>
        <fullName evidence="2">Uncharacterized protein</fullName>
    </submittedName>
</protein>
<evidence type="ECO:0000313" key="3">
    <source>
        <dbReference type="Proteomes" id="UP000470404"/>
    </source>
</evidence>
<dbReference type="EMBL" id="JAAGNC010000074">
    <property type="protein sequence ID" value="NEC56630.1"/>
    <property type="molecule type" value="Genomic_DNA"/>
</dbReference>
<name>A0ABX0BQE5_9PSEU</name>
<feature type="region of interest" description="Disordered" evidence="1">
    <location>
        <begin position="73"/>
        <end position="93"/>
    </location>
</feature>
<feature type="compositionally biased region" description="Basic and acidic residues" evidence="1">
    <location>
        <begin position="83"/>
        <end position="93"/>
    </location>
</feature>
<comment type="caution">
    <text evidence="2">The sequence shown here is derived from an EMBL/GenBank/DDBJ whole genome shotgun (WGS) entry which is preliminary data.</text>
</comment>
<organism evidence="2 3">
    <name type="scientific">Amycolatopsis rubida</name>
    <dbReference type="NCBI Taxonomy" id="112413"/>
    <lineage>
        <taxon>Bacteria</taxon>
        <taxon>Bacillati</taxon>
        <taxon>Actinomycetota</taxon>
        <taxon>Actinomycetes</taxon>
        <taxon>Pseudonocardiales</taxon>
        <taxon>Pseudonocardiaceae</taxon>
        <taxon>Amycolatopsis</taxon>
    </lineage>
</organism>
<accession>A0ABX0BQE5</accession>
<evidence type="ECO:0000313" key="2">
    <source>
        <dbReference type="EMBL" id="NEC56630.1"/>
    </source>
</evidence>
<gene>
    <name evidence="2" type="ORF">G3I59_13785</name>
</gene>
<sequence>MSTTITGTPVTETTDGTACTTWSASYGGVTVRHSADHRLMGHALPLYALAYATPTSTRVDLRDSHDRTVASAMIGRPDPQDAMTRETADANHS</sequence>
<dbReference type="Proteomes" id="UP000470404">
    <property type="component" value="Unassembled WGS sequence"/>
</dbReference>
<proteinExistence type="predicted"/>
<evidence type="ECO:0000256" key="1">
    <source>
        <dbReference type="SAM" id="MobiDB-lite"/>
    </source>
</evidence>
<reference evidence="2 3" key="1">
    <citation type="submission" date="2020-01" db="EMBL/GenBank/DDBJ databases">
        <title>Insect and environment-associated Actinomycetes.</title>
        <authorList>
            <person name="Currrie C."/>
            <person name="Chevrette M."/>
            <person name="Carlson C."/>
            <person name="Stubbendieck R."/>
            <person name="Wendt-Pienkowski E."/>
        </authorList>
    </citation>
    <scope>NUCLEOTIDE SEQUENCE [LARGE SCALE GENOMIC DNA]</scope>
    <source>
        <strain evidence="2 3">SID8386</strain>
    </source>
</reference>
<dbReference type="RefSeq" id="WP_067584403.1">
    <property type="nucleotide sequence ID" value="NZ_JAAGNC010000074.1"/>
</dbReference>
<keyword evidence="3" id="KW-1185">Reference proteome</keyword>